<feature type="compositionally biased region" description="Polar residues" evidence="1">
    <location>
        <begin position="229"/>
        <end position="239"/>
    </location>
</feature>
<evidence type="ECO:0000256" key="1">
    <source>
        <dbReference type="SAM" id="MobiDB-lite"/>
    </source>
</evidence>
<dbReference type="PANTHER" id="PTHR33443">
    <property type="entry name" value="ZGC:112980"/>
    <property type="match status" value="1"/>
</dbReference>
<reference evidence="2" key="1">
    <citation type="submission" date="2016-07" db="EMBL/GenBank/DDBJ databases">
        <title>De novo transcriptome assembly of four accessions of the metal hyperaccumulator plant Noccaea caerulescens.</title>
        <authorList>
            <person name="Blande D."/>
            <person name="Halimaa P."/>
            <person name="Tervahauta A.I."/>
            <person name="Aarts M.G."/>
            <person name="Karenlampi S.O."/>
        </authorList>
    </citation>
    <scope>NUCLEOTIDE SEQUENCE</scope>
</reference>
<feature type="compositionally biased region" description="Acidic residues" evidence="1">
    <location>
        <begin position="12"/>
        <end position="26"/>
    </location>
</feature>
<feature type="region of interest" description="Disordered" evidence="1">
    <location>
        <begin position="311"/>
        <end position="342"/>
    </location>
</feature>
<sequence length="382" mass="42501">MTSLNHIVYLSSDDDEDDKPADDPDSSEPTSGGKPKSKKRKKTKSTGHRKSNPKVQKDDDDDDDCVVLDGDPYKTTEQATTIDTCAADELLVLGQKGEIACRDFPHPRHACAKYPFDATPHDKYCDMCHCYVCDIRAPCPYWRIFFSSVDHCHAANNKEQRWKNHRESIRNGEMLPLPASSIPQLQQLSKSQSIRSPQNTWSSPVTHTGIRACSVRTNANIRPIYSTTEQSRTFPQNPGLQPRGANGNLNPRFVSSNPFPSTARRPSGGVYTPPRASQANPQRIVSGYISTLPESITKVFARQFNRNMYSGNVQANGVPSATTNLPANQQQQQQQSGRSDNKALSEFEDWLMEDFTPTGPVCPLPGQDSDATFAFDFEAFLK</sequence>
<accession>A0A1J3J286</accession>
<gene>
    <name evidence="2" type="ORF">MP_TR16828_c0_g1_i1_g.47784</name>
</gene>
<dbReference type="EMBL" id="GEVM01019263">
    <property type="protein sequence ID" value="JAU86675.1"/>
    <property type="molecule type" value="Transcribed_RNA"/>
</dbReference>
<name>A0A1J3J286_NOCCA</name>
<feature type="region of interest" description="Disordered" evidence="1">
    <location>
        <begin position="1"/>
        <end position="63"/>
    </location>
</feature>
<dbReference type="PANTHER" id="PTHR33443:SF27">
    <property type="entry name" value="RPM1 INTERACTING PROTEIN 13"/>
    <property type="match status" value="1"/>
</dbReference>
<proteinExistence type="predicted"/>
<evidence type="ECO:0000313" key="2">
    <source>
        <dbReference type="EMBL" id="JAU86675.1"/>
    </source>
</evidence>
<dbReference type="AlphaFoldDB" id="A0A1J3J286"/>
<organism evidence="2">
    <name type="scientific">Noccaea caerulescens</name>
    <name type="common">Alpine penny-cress</name>
    <name type="synonym">Thlaspi caerulescens</name>
    <dbReference type="NCBI Taxonomy" id="107243"/>
    <lineage>
        <taxon>Eukaryota</taxon>
        <taxon>Viridiplantae</taxon>
        <taxon>Streptophyta</taxon>
        <taxon>Embryophyta</taxon>
        <taxon>Tracheophyta</taxon>
        <taxon>Spermatophyta</taxon>
        <taxon>Magnoliopsida</taxon>
        <taxon>eudicotyledons</taxon>
        <taxon>Gunneridae</taxon>
        <taxon>Pentapetalae</taxon>
        <taxon>rosids</taxon>
        <taxon>malvids</taxon>
        <taxon>Brassicales</taxon>
        <taxon>Brassicaceae</taxon>
        <taxon>Coluteocarpeae</taxon>
        <taxon>Noccaea</taxon>
    </lineage>
</organism>
<feature type="compositionally biased region" description="Basic residues" evidence="1">
    <location>
        <begin position="35"/>
        <end position="52"/>
    </location>
</feature>
<feature type="compositionally biased region" description="Polar residues" evidence="1">
    <location>
        <begin position="247"/>
        <end position="260"/>
    </location>
</feature>
<feature type="compositionally biased region" description="Polar residues" evidence="1">
    <location>
        <begin position="311"/>
        <end position="328"/>
    </location>
</feature>
<dbReference type="InterPro" id="IPR053234">
    <property type="entry name" value="RPM1_Interactor"/>
</dbReference>
<feature type="region of interest" description="Disordered" evidence="1">
    <location>
        <begin position="229"/>
        <end position="279"/>
    </location>
</feature>
<protein>
    <recommendedName>
        <fullName evidence="3">RPM1 interacting protein 13</fullName>
    </recommendedName>
</protein>
<evidence type="ECO:0008006" key="3">
    <source>
        <dbReference type="Google" id="ProtNLM"/>
    </source>
</evidence>